<protein>
    <recommendedName>
        <fullName evidence="3">NAD(P)/FAD-dependent oxidoreductase</fullName>
    </recommendedName>
</protein>
<dbReference type="PIRSF" id="PIRSF038984">
    <property type="entry name" value="FAD_binding_protein"/>
    <property type="match status" value="1"/>
</dbReference>
<dbReference type="AlphaFoldDB" id="A0A3P3R5F9"/>
<dbReference type="PANTHER" id="PTHR43106">
    <property type="entry name" value="DEHYDROGENASE-RELATED"/>
    <property type="match status" value="1"/>
</dbReference>
<dbReference type="PANTHER" id="PTHR43106:SF1">
    <property type="entry name" value="DEHYDROGENASE-RELATED"/>
    <property type="match status" value="1"/>
</dbReference>
<dbReference type="Gene3D" id="3.50.50.60">
    <property type="entry name" value="FAD/NAD(P)-binding domain"/>
    <property type="match status" value="1"/>
</dbReference>
<proteinExistence type="predicted"/>
<dbReference type="SUPFAM" id="SSF51905">
    <property type="entry name" value="FAD/NAD(P)-binding domain"/>
    <property type="match status" value="1"/>
</dbReference>
<dbReference type="RefSeq" id="WP_124956112.1">
    <property type="nucleotide sequence ID" value="NZ_RRCH01000033.1"/>
</dbReference>
<dbReference type="InterPro" id="IPR028348">
    <property type="entry name" value="FAD-binding_protein"/>
</dbReference>
<sequence length="461" mass="51618">MEIKKVDVAIVGLGPAGIAAADVLGDTDTLAVRCFDMGPAANNRFCTVLDNKGCLRRKGCHVLSGFGGSSLLSGGKISTLPAGSGLKEIADSEEYVEDKMSESLQWFQDRFKMREPTFSDQTIEKAEESYDDVGFGFKYYDAYIIEENEEDVKNTYADIRSDLAEKGVEMSFNTKVTSLTRTESNTFELQLLTEDGESTAIADNVILGVGIPGRELVDTLNNQFGIDAPPSKVELGVRLEFPKELYPEIDAAHNDLKLKVNDARTFCMCKGGKLAPYWHEGISILDGHVDQHDETDLTNFGIRVRMPPDEKNGTLYKTTKHRLREMSNGVIVRQRLIDYLSEVPPTKDAQIESSVKYWQWGDINQLFPDPVSQKVRENTEYFVSNLLSDEYRDRVSVYAPGLYYTGYRFDVNPDYSVLRGLYVVGECTGRMRGILQSFCSGRICAENILNQSLKDQENHSP</sequence>
<comment type="caution">
    <text evidence="1">The sequence shown here is derived from an EMBL/GenBank/DDBJ whole genome shotgun (WGS) entry which is preliminary data.</text>
</comment>
<gene>
    <name evidence="1" type="ORF">EIK79_14970</name>
</gene>
<organism evidence="1 2">
    <name type="scientific">Halocatena pleomorpha</name>
    <dbReference type="NCBI Taxonomy" id="1785090"/>
    <lineage>
        <taxon>Archaea</taxon>
        <taxon>Methanobacteriati</taxon>
        <taxon>Methanobacteriota</taxon>
        <taxon>Stenosarchaea group</taxon>
        <taxon>Halobacteria</taxon>
        <taxon>Halobacteriales</taxon>
        <taxon>Natronomonadaceae</taxon>
        <taxon>Halocatena</taxon>
    </lineage>
</organism>
<accession>A0A3P3R5F9</accession>
<dbReference type="Proteomes" id="UP000282322">
    <property type="component" value="Unassembled WGS sequence"/>
</dbReference>
<name>A0A3P3R5F9_9EURY</name>
<dbReference type="OrthoDB" id="4240at2157"/>
<evidence type="ECO:0000313" key="1">
    <source>
        <dbReference type="EMBL" id="RRJ28707.1"/>
    </source>
</evidence>
<dbReference type="EMBL" id="RRCH01000033">
    <property type="protein sequence ID" value="RRJ28707.1"/>
    <property type="molecule type" value="Genomic_DNA"/>
</dbReference>
<evidence type="ECO:0000313" key="2">
    <source>
        <dbReference type="Proteomes" id="UP000282322"/>
    </source>
</evidence>
<keyword evidence="2" id="KW-1185">Reference proteome</keyword>
<reference evidence="1 2" key="1">
    <citation type="submission" date="2018-11" db="EMBL/GenBank/DDBJ databases">
        <title>Taxonoimc description of Halomarina strain SPP-AMP-1.</title>
        <authorList>
            <person name="Pal Y."/>
            <person name="Srinivasana K."/>
            <person name="Verma A."/>
            <person name="Kumar P."/>
        </authorList>
    </citation>
    <scope>NUCLEOTIDE SEQUENCE [LARGE SCALE GENOMIC DNA]</scope>
    <source>
        <strain evidence="1 2">SPP-AMP-1</strain>
    </source>
</reference>
<dbReference type="InterPro" id="IPR036188">
    <property type="entry name" value="FAD/NAD-bd_sf"/>
</dbReference>
<evidence type="ECO:0008006" key="3">
    <source>
        <dbReference type="Google" id="ProtNLM"/>
    </source>
</evidence>